<evidence type="ECO:0000313" key="6">
    <source>
        <dbReference type="Proteomes" id="UP000537592"/>
    </source>
</evidence>
<dbReference type="SMART" id="SM00344">
    <property type="entry name" value="HTH_ASNC"/>
    <property type="match status" value="1"/>
</dbReference>
<gene>
    <name evidence="5" type="ORF">FHS81_001520</name>
</gene>
<keyword evidence="3" id="KW-0804">Transcription</keyword>
<evidence type="ECO:0000259" key="4">
    <source>
        <dbReference type="PROSITE" id="PS50956"/>
    </source>
</evidence>
<name>A0A7W5Z3F9_9HYPH</name>
<dbReference type="InterPro" id="IPR000485">
    <property type="entry name" value="AsnC-type_HTH_dom"/>
</dbReference>
<proteinExistence type="predicted"/>
<dbReference type="InterPro" id="IPR036388">
    <property type="entry name" value="WH-like_DNA-bd_sf"/>
</dbReference>
<dbReference type="GO" id="GO:0005829">
    <property type="term" value="C:cytosol"/>
    <property type="evidence" value="ECO:0007669"/>
    <property type="project" value="TreeGrafter"/>
</dbReference>
<evidence type="ECO:0000256" key="2">
    <source>
        <dbReference type="ARBA" id="ARBA00023125"/>
    </source>
</evidence>
<dbReference type="AlphaFoldDB" id="A0A7W5Z3F9"/>
<dbReference type="GO" id="GO:0043200">
    <property type="term" value="P:response to amino acid"/>
    <property type="evidence" value="ECO:0007669"/>
    <property type="project" value="TreeGrafter"/>
</dbReference>
<dbReference type="PRINTS" id="PR00033">
    <property type="entry name" value="HTHASNC"/>
</dbReference>
<organism evidence="5 6">
    <name type="scientific">Pseudochelatococcus contaminans</name>
    <dbReference type="NCBI Taxonomy" id="1538103"/>
    <lineage>
        <taxon>Bacteria</taxon>
        <taxon>Pseudomonadati</taxon>
        <taxon>Pseudomonadota</taxon>
        <taxon>Alphaproteobacteria</taxon>
        <taxon>Hyphomicrobiales</taxon>
        <taxon>Chelatococcaceae</taxon>
        <taxon>Pseudochelatococcus</taxon>
    </lineage>
</organism>
<dbReference type="Proteomes" id="UP000537592">
    <property type="component" value="Unassembled WGS sequence"/>
</dbReference>
<dbReference type="GO" id="GO:0006355">
    <property type="term" value="P:regulation of DNA-templated transcription"/>
    <property type="evidence" value="ECO:0007669"/>
    <property type="project" value="UniProtKB-ARBA"/>
</dbReference>
<dbReference type="Gene3D" id="3.30.70.920">
    <property type="match status" value="1"/>
</dbReference>
<evidence type="ECO:0000256" key="1">
    <source>
        <dbReference type="ARBA" id="ARBA00023015"/>
    </source>
</evidence>
<keyword evidence="6" id="KW-1185">Reference proteome</keyword>
<dbReference type="CDD" id="cd00090">
    <property type="entry name" value="HTH_ARSR"/>
    <property type="match status" value="1"/>
</dbReference>
<sequence length="162" mass="18133">MSPDNLPIELDATDWKILKELQNDGRLTNVELARRAGLSAPPCLRRVRALEEAGIIRGYRALLDGKRLGFDITCFAMVQLSSQAGQDLARFEGYIRTWSIVRECWSLSGDIDFLLKCVARDLNSFQKLVLDLTSLPNVRNVRTALTVAHVKDAPPVPLENID</sequence>
<evidence type="ECO:0000313" key="5">
    <source>
        <dbReference type="EMBL" id="MBB3809438.1"/>
    </source>
</evidence>
<dbReference type="Gene3D" id="1.10.10.10">
    <property type="entry name" value="Winged helix-like DNA-binding domain superfamily/Winged helix DNA-binding domain"/>
    <property type="match status" value="1"/>
</dbReference>
<comment type="caution">
    <text evidence="5">The sequence shown here is derived from an EMBL/GenBank/DDBJ whole genome shotgun (WGS) entry which is preliminary data.</text>
</comment>
<dbReference type="InterPro" id="IPR011991">
    <property type="entry name" value="ArsR-like_HTH"/>
</dbReference>
<dbReference type="FunFam" id="1.10.10.10:FF:000186">
    <property type="entry name" value="AsnC family transcriptional regulator"/>
    <property type="match status" value="1"/>
</dbReference>
<dbReference type="InterPro" id="IPR011008">
    <property type="entry name" value="Dimeric_a/b-barrel"/>
</dbReference>
<accession>A0A7W5Z3F9</accession>
<dbReference type="GO" id="GO:0043565">
    <property type="term" value="F:sequence-specific DNA binding"/>
    <property type="evidence" value="ECO:0007669"/>
    <property type="project" value="InterPro"/>
</dbReference>
<reference evidence="5 6" key="1">
    <citation type="submission" date="2020-08" db="EMBL/GenBank/DDBJ databases">
        <title>Genomic Encyclopedia of Type Strains, Phase IV (KMG-IV): sequencing the most valuable type-strain genomes for metagenomic binning, comparative biology and taxonomic classification.</title>
        <authorList>
            <person name="Goeker M."/>
        </authorList>
    </citation>
    <scope>NUCLEOTIDE SEQUENCE [LARGE SCALE GENOMIC DNA]</scope>
    <source>
        <strain evidence="5 6">DSM 28760</strain>
    </source>
</reference>
<protein>
    <submittedName>
        <fullName evidence="5">DNA-binding Lrp family transcriptional regulator</fullName>
    </submittedName>
</protein>
<dbReference type="InterPro" id="IPR019888">
    <property type="entry name" value="Tscrpt_reg_AsnC-like"/>
</dbReference>
<dbReference type="EMBL" id="JACICC010000003">
    <property type="protein sequence ID" value="MBB3809438.1"/>
    <property type="molecule type" value="Genomic_DNA"/>
</dbReference>
<keyword evidence="2 5" id="KW-0238">DNA-binding</keyword>
<dbReference type="Pfam" id="PF13412">
    <property type="entry name" value="HTH_24"/>
    <property type="match status" value="1"/>
</dbReference>
<dbReference type="SUPFAM" id="SSF46785">
    <property type="entry name" value="Winged helix' DNA-binding domain"/>
    <property type="match status" value="1"/>
</dbReference>
<evidence type="ECO:0000256" key="3">
    <source>
        <dbReference type="ARBA" id="ARBA00023163"/>
    </source>
</evidence>
<feature type="domain" description="HTH asnC-type" evidence="4">
    <location>
        <begin position="10"/>
        <end position="71"/>
    </location>
</feature>
<dbReference type="Pfam" id="PF01037">
    <property type="entry name" value="AsnC_trans_reg"/>
    <property type="match status" value="1"/>
</dbReference>
<dbReference type="PANTHER" id="PTHR30154">
    <property type="entry name" value="LEUCINE-RESPONSIVE REGULATORY PROTEIN"/>
    <property type="match status" value="1"/>
</dbReference>
<dbReference type="SUPFAM" id="SSF54909">
    <property type="entry name" value="Dimeric alpha+beta barrel"/>
    <property type="match status" value="1"/>
</dbReference>
<dbReference type="InterPro" id="IPR019887">
    <property type="entry name" value="Tscrpt_reg_AsnC/Lrp_C"/>
</dbReference>
<dbReference type="InterPro" id="IPR036390">
    <property type="entry name" value="WH_DNA-bd_sf"/>
</dbReference>
<dbReference type="PROSITE" id="PS50956">
    <property type="entry name" value="HTH_ASNC_2"/>
    <property type="match status" value="1"/>
</dbReference>
<dbReference type="PANTHER" id="PTHR30154:SF34">
    <property type="entry name" value="TRANSCRIPTIONAL REGULATOR AZLB"/>
    <property type="match status" value="1"/>
</dbReference>
<keyword evidence="1" id="KW-0805">Transcription regulation</keyword>